<reference evidence="4" key="1">
    <citation type="submission" date="2016-06" db="UniProtKB">
        <authorList>
            <consortium name="WormBaseParasite"/>
        </authorList>
    </citation>
    <scope>IDENTIFICATION</scope>
</reference>
<organism evidence="4">
    <name type="scientific">Echinostoma caproni</name>
    <dbReference type="NCBI Taxonomy" id="27848"/>
    <lineage>
        <taxon>Eukaryota</taxon>
        <taxon>Metazoa</taxon>
        <taxon>Spiralia</taxon>
        <taxon>Lophotrochozoa</taxon>
        <taxon>Platyhelminthes</taxon>
        <taxon>Trematoda</taxon>
        <taxon>Digenea</taxon>
        <taxon>Plagiorchiida</taxon>
        <taxon>Echinostomata</taxon>
        <taxon>Echinostomatoidea</taxon>
        <taxon>Echinostomatidae</taxon>
        <taxon>Echinostoma</taxon>
    </lineage>
</organism>
<dbReference type="PANTHER" id="PTHR22957:SF502">
    <property type="entry name" value="SMALL G PROTEIN SIGNALING MODULATOR 2-RELATED"/>
    <property type="match status" value="1"/>
</dbReference>
<dbReference type="SUPFAM" id="SSF47923">
    <property type="entry name" value="Ypt/Rab-GAP domain of gyp1p"/>
    <property type="match status" value="2"/>
</dbReference>
<feature type="compositionally biased region" description="Polar residues" evidence="2">
    <location>
        <begin position="88"/>
        <end position="108"/>
    </location>
</feature>
<dbReference type="Gene3D" id="1.10.8.270">
    <property type="entry name" value="putative rabgap domain of human tbc1 domain family member 14 like domains"/>
    <property type="match status" value="1"/>
</dbReference>
<name>A0A183AIU3_9TREM</name>
<dbReference type="InterPro" id="IPR000195">
    <property type="entry name" value="Rab-GAP-TBC_dom"/>
</dbReference>
<dbReference type="WBParaSite" id="ECPE_0000689101-mRNA-1">
    <property type="protein sequence ID" value="ECPE_0000689101-mRNA-1"/>
    <property type="gene ID" value="ECPE_0000689101"/>
</dbReference>
<dbReference type="Gene3D" id="1.10.472.80">
    <property type="entry name" value="Ypt/Rab-GAP domain of gyp1p, domain 3"/>
    <property type="match status" value="1"/>
</dbReference>
<sequence>LLGVYPWNATEDEVDRMSQENERLYQIALAEWRNAQYWIKDPDKPEAVAQPFGPRNIVVRNGQGSCDSARTNNPLSSPQDTMKLDESLSVTSRDACQSTSPDPQSPTMNGIVHELSGSPNPVSPVHEANTSNSLTPTATSDDLVTPAADRQKKFNFDQLVNGTTTTSEHITPRLEFSPDSGTSIDMESEGAADFELPDEPPYSDDILDALGINLYRIDKDVSRCDRNHSFFANPKKDLTSDDLNKIQLESDFSELNDNLNKLRNVICTWVWLHLDAGYIQGMCDLLAPLLVVLEDESLTYACFCRLMEWMLPNFPVSKATSPPASSRTRLPVSCSSTNSAVTETPAAAPVRPTLLSLVQKHTNGSSSPVSPAPSNDSVNLIDEGCSDVDRSSSVKILLPQSVRVPTVPSPYASALASSDVNCMDLRFSNLKALIEVFDPELFQFLTEKSMDSQFYFCYRWLLLDFKREFKYEDVFAIWEVIWTSRRLVAYDFGVFFALALLQYYRDIILYYDMDLTEIIRFYNELTEQHSTKALLDLARSLVFQMQNILHDS</sequence>
<dbReference type="Pfam" id="PF00566">
    <property type="entry name" value="RabGAP-TBC"/>
    <property type="match status" value="2"/>
</dbReference>
<feature type="domain" description="Rab-GAP TBC" evidence="3">
    <location>
        <begin position="198"/>
        <end position="485"/>
    </location>
</feature>
<feature type="compositionally biased region" description="Polar residues" evidence="2">
    <location>
        <begin position="62"/>
        <end position="80"/>
    </location>
</feature>
<dbReference type="InterPro" id="IPR035969">
    <property type="entry name" value="Rab-GAP_TBC_sf"/>
</dbReference>
<accession>A0A183AIU3</accession>
<dbReference type="SMART" id="SM00164">
    <property type="entry name" value="TBC"/>
    <property type="match status" value="1"/>
</dbReference>
<evidence type="ECO:0000259" key="3">
    <source>
        <dbReference type="PROSITE" id="PS50086"/>
    </source>
</evidence>
<proteinExistence type="predicted"/>
<protein>
    <submittedName>
        <fullName evidence="4">Rab-GAP TBC domain-containing protein</fullName>
    </submittedName>
</protein>
<dbReference type="GO" id="GO:0005096">
    <property type="term" value="F:GTPase activator activity"/>
    <property type="evidence" value="ECO:0007669"/>
    <property type="project" value="UniProtKB-KW"/>
</dbReference>
<dbReference type="PROSITE" id="PS50086">
    <property type="entry name" value="TBC_RABGAP"/>
    <property type="match status" value="1"/>
</dbReference>
<evidence type="ECO:0000313" key="4">
    <source>
        <dbReference type="WBParaSite" id="ECPE_0000689101-mRNA-1"/>
    </source>
</evidence>
<keyword evidence="1" id="KW-0343">GTPase activation</keyword>
<feature type="compositionally biased region" description="Polar residues" evidence="2">
    <location>
        <begin position="128"/>
        <end position="142"/>
    </location>
</feature>
<dbReference type="PANTHER" id="PTHR22957">
    <property type="entry name" value="TBC1 DOMAIN FAMILY MEMBER GTPASE-ACTIVATING PROTEIN"/>
    <property type="match status" value="1"/>
</dbReference>
<evidence type="ECO:0000256" key="2">
    <source>
        <dbReference type="SAM" id="MobiDB-lite"/>
    </source>
</evidence>
<feature type="region of interest" description="Disordered" evidence="2">
    <location>
        <begin position="61"/>
        <end position="142"/>
    </location>
</feature>
<dbReference type="AlphaFoldDB" id="A0A183AIU3"/>
<evidence type="ECO:0000256" key="1">
    <source>
        <dbReference type="ARBA" id="ARBA00022468"/>
    </source>
</evidence>